<dbReference type="RefSeq" id="WP_272007194.1">
    <property type="nucleotide sequence ID" value="NZ_JAQNDN010000022.1"/>
</dbReference>
<feature type="chain" id="PRO_5045485912" evidence="1">
    <location>
        <begin position="23"/>
        <end position="430"/>
    </location>
</feature>
<keyword evidence="1" id="KW-0732">Signal</keyword>
<sequence>MRTSIKLLVALNFSFAAGSAACDDLTADDLADLSDGPVGFRDDECDDPPLCLKNSPYVGDYQFSNIRTRENFAAPDPSVNSADDSRWQLGAIQRANGTWMPFDFLAPDAEGRLSAYDYNLDTSVRLDEALQAFFMLKIKDYDTNPPTYESIPMWIRPHSVAPSPSSPTFNVWTYSIAAMKTPPTIDYLPAGVPASLPPAVGTSPWGGTYYSICPSSPQETGKALFLQHVVLNFDGPTAWLEDGVEDGSYDLKTPSSSVIACQGHAFSKPQEFLAITPNSDADPSVPGERSYGLAGYNAAANAYRAFYDGAPRTVLGTPVNFKDFAHNPPWFDQTTSAHLPPNPGWPIVGHYEFVLESVYDVDANGDVLGANCYYTDSRAPNGIHRLYNPPATNPNLPGWSSMQSCGATQSNWESFGPIGAFVAKLIVWIP</sequence>
<proteinExistence type="predicted"/>
<dbReference type="PROSITE" id="PS51257">
    <property type="entry name" value="PROKAR_LIPOPROTEIN"/>
    <property type="match status" value="1"/>
</dbReference>
<dbReference type="Proteomes" id="UP001217838">
    <property type="component" value="Unassembled WGS sequence"/>
</dbReference>
<evidence type="ECO:0000256" key="1">
    <source>
        <dbReference type="SAM" id="SignalP"/>
    </source>
</evidence>
<reference evidence="2 3" key="1">
    <citation type="submission" date="2022-11" db="EMBL/GenBank/DDBJ databases">
        <title>Minimal conservation of predation-associated metabolite biosynthetic gene clusters underscores biosynthetic potential of Myxococcota including descriptions for ten novel species: Archangium lansinium sp. nov., Myxococcus landrumus sp. nov., Nannocystis bai.</title>
        <authorList>
            <person name="Ahearne A."/>
            <person name="Stevens C."/>
            <person name="Dowd S."/>
        </authorList>
    </citation>
    <scope>NUCLEOTIDE SEQUENCE [LARGE SCALE GENOMIC DNA]</scope>
    <source>
        <strain evidence="2 3">NCELM</strain>
    </source>
</reference>
<name>A0ABT5BJ79_9BACT</name>
<evidence type="ECO:0000313" key="2">
    <source>
        <dbReference type="EMBL" id="MDC0673743.1"/>
    </source>
</evidence>
<evidence type="ECO:0000313" key="3">
    <source>
        <dbReference type="Proteomes" id="UP001217838"/>
    </source>
</evidence>
<organism evidence="2 3">
    <name type="scientific">Nannocystis radixulma</name>
    <dbReference type="NCBI Taxonomy" id="2995305"/>
    <lineage>
        <taxon>Bacteria</taxon>
        <taxon>Pseudomonadati</taxon>
        <taxon>Myxococcota</taxon>
        <taxon>Polyangia</taxon>
        <taxon>Nannocystales</taxon>
        <taxon>Nannocystaceae</taxon>
        <taxon>Nannocystis</taxon>
    </lineage>
</organism>
<feature type="signal peptide" evidence="1">
    <location>
        <begin position="1"/>
        <end position="22"/>
    </location>
</feature>
<comment type="caution">
    <text evidence="2">The sequence shown here is derived from an EMBL/GenBank/DDBJ whole genome shotgun (WGS) entry which is preliminary data.</text>
</comment>
<accession>A0ABT5BJ79</accession>
<gene>
    <name evidence="2" type="ORF">POL58_38715</name>
</gene>
<protein>
    <submittedName>
        <fullName evidence="2">Uncharacterized protein</fullName>
    </submittedName>
</protein>
<keyword evidence="3" id="KW-1185">Reference proteome</keyword>
<dbReference type="EMBL" id="JAQNDN010000022">
    <property type="protein sequence ID" value="MDC0673743.1"/>
    <property type="molecule type" value="Genomic_DNA"/>
</dbReference>